<dbReference type="AlphaFoldDB" id="A0A914E4J6"/>
<dbReference type="PANTHER" id="PTHR10075">
    <property type="entry name" value="BASIGIN RELATED"/>
    <property type="match status" value="1"/>
</dbReference>
<dbReference type="GO" id="GO:0007156">
    <property type="term" value="P:homophilic cell adhesion via plasma membrane adhesion molecules"/>
    <property type="evidence" value="ECO:0007669"/>
    <property type="project" value="TreeGrafter"/>
</dbReference>
<dbReference type="SUPFAM" id="SSF48726">
    <property type="entry name" value="Immunoglobulin"/>
    <property type="match status" value="1"/>
</dbReference>
<keyword evidence="3" id="KW-0812">Transmembrane</keyword>
<dbReference type="InterPro" id="IPR007110">
    <property type="entry name" value="Ig-like_dom"/>
</dbReference>
<keyword evidence="2" id="KW-0393">Immunoglobulin domain</keyword>
<dbReference type="InterPro" id="IPR003598">
    <property type="entry name" value="Ig_sub2"/>
</dbReference>
<dbReference type="GO" id="GO:0005886">
    <property type="term" value="C:plasma membrane"/>
    <property type="evidence" value="ECO:0007669"/>
    <property type="project" value="TreeGrafter"/>
</dbReference>
<keyword evidence="5" id="KW-1185">Reference proteome</keyword>
<accession>A0A914E4J6</accession>
<proteinExistence type="predicted"/>
<sequence length="294" mass="33011">MLVPRLSTTVLTCDPVFSHSASEQLAYWFKNGKQIATVSGQTNVVLEGRKFAIDQPIPELGFLIIPQVSNGDEGEYWCQRADNSQLSEITKIRVAYLDPLPANILPQVKPHQPIRDFSVWISCPAVDAFPKPAISWLFNEEPIDFSGSRIEVLSNGSLLIRRYSSSSSGFYECVQTNLAGRTKTKIFLGVPIDSITIDEDSSFSYMCSTYFRNGVLWFLIGCLFTSAIVLLYLIFGLICYRYTRTRSNFSLMYRLLRTDPSLAPGFRKVVAPLPEYVLSRQPSAANNHLLQSVP</sequence>
<evidence type="ECO:0000259" key="4">
    <source>
        <dbReference type="PROSITE" id="PS50835"/>
    </source>
</evidence>
<dbReference type="GO" id="GO:0070593">
    <property type="term" value="P:dendrite self-avoidance"/>
    <property type="evidence" value="ECO:0007669"/>
    <property type="project" value="TreeGrafter"/>
</dbReference>
<dbReference type="GO" id="GO:0098632">
    <property type="term" value="F:cell-cell adhesion mediator activity"/>
    <property type="evidence" value="ECO:0007669"/>
    <property type="project" value="TreeGrafter"/>
</dbReference>
<dbReference type="SMART" id="SM00408">
    <property type="entry name" value="IGc2"/>
    <property type="match status" value="2"/>
</dbReference>
<organism evidence="5 6">
    <name type="scientific">Acrobeloides nanus</name>
    <dbReference type="NCBI Taxonomy" id="290746"/>
    <lineage>
        <taxon>Eukaryota</taxon>
        <taxon>Metazoa</taxon>
        <taxon>Ecdysozoa</taxon>
        <taxon>Nematoda</taxon>
        <taxon>Chromadorea</taxon>
        <taxon>Rhabditida</taxon>
        <taxon>Tylenchina</taxon>
        <taxon>Cephalobomorpha</taxon>
        <taxon>Cephaloboidea</taxon>
        <taxon>Cephalobidae</taxon>
        <taxon>Acrobeloides</taxon>
    </lineage>
</organism>
<protein>
    <submittedName>
        <fullName evidence="6">Ig-like domain-containing protein</fullName>
    </submittedName>
</protein>
<dbReference type="CDD" id="cd00096">
    <property type="entry name" value="Ig"/>
    <property type="match status" value="1"/>
</dbReference>
<dbReference type="PANTHER" id="PTHR10075:SF101">
    <property type="entry name" value="ZWEI IG DOMAIN PROTEIN ZIG-3"/>
    <property type="match status" value="1"/>
</dbReference>
<dbReference type="Proteomes" id="UP000887540">
    <property type="component" value="Unplaced"/>
</dbReference>
<evidence type="ECO:0000256" key="1">
    <source>
        <dbReference type="ARBA" id="ARBA00022737"/>
    </source>
</evidence>
<feature type="domain" description="Ig-like" evidence="4">
    <location>
        <begin position="1"/>
        <end position="90"/>
    </location>
</feature>
<keyword evidence="3" id="KW-0472">Membrane</keyword>
<evidence type="ECO:0000256" key="3">
    <source>
        <dbReference type="SAM" id="Phobius"/>
    </source>
</evidence>
<name>A0A914E4J6_9BILA</name>
<evidence type="ECO:0000256" key="2">
    <source>
        <dbReference type="ARBA" id="ARBA00023319"/>
    </source>
</evidence>
<dbReference type="GO" id="GO:0007411">
    <property type="term" value="P:axon guidance"/>
    <property type="evidence" value="ECO:0007669"/>
    <property type="project" value="TreeGrafter"/>
</dbReference>
<dbReference type="Gene3D" id="2.60.40.10">
    <property type="entry name" value="Immunoglobulins"/>
    <property type="match status" value="2"/>
</dbReference>
<dbReference type="Pfam" id="PF13927">
    <property type="entry name" value="Ig_3"/>
    <property type="match status" value="1"/>
</dbReference>
<keyword evidence="1" id="KW-0677">Repeat</keyword>
<dbReference type="WBParaSite" id="ACRNAN_scaffold5348.g8667.t1">
    <property type="protein sequence ID" value="ACRNAN_scaffold5348.g8667.t1"/>
    <property type="gene ID" value="ACRNAN_scaffold5348.g8667"/>
</dbReference>
<evidence type="ECO:0000313" key="6">
    <source>
        <dbReference type="WBParaSite" id="ACRNAN_scaffold5348.g8667.t1"/>
    </source>
</evidence>
<reference evidence="6" key="1">
    <citation type="submission" date="2022-11" db="UniProtKB">
        <authorList>
            <consortium name="WormBaseParasite"/>
        </authorList>
    </citation>
    <scope>IDENTIFICATION</scope>
</reference>
<dbReference type="PROSITE" id="PS50835">
    <property type="entry name" value="IG_LIKE"/>
    <property type="match status" value="2"/>
</dbReference>
<keyword evidence="3" id="KW-1133">Transmembrane helix</keyword>
<feature type="transmembrane region" description="Helical" evidence="3">
    <location>
        <begin position="215"/>
        <end position="240"/>
    </location>
</feature>
<evidence type="ECO:0000313" key="5">
    <source>
        <dbReference type="Proteomes" id="UP000887540"/>
    </source>
</evidence>
<feature type="domain" description="Ig-like" evidence="4">
    <location>
        <begin position="106"/>
        <end position="189"/>
    </location>
</feature>
<dbReference type="InterPro" id="IPR013783">
    <property type="entry name" value="Ig-like_fold"/>
</dbReference>
<dbReference type="InterPro" id="IPR036179">
    <property type="entry name" value="Ig-like_dom_sf"/>
</dbReference>
<dbReference type="GO" id="GO:0030424">
    <property type="term" value="C:axon"/>
    <property type="evidence" value="ECO:0007669"/>
    <property type="project" value="TreeGrafter"/>
</dbReference>